<feature type="compositionally biased region" description="Low complexity" evidence="1">
    <location>
        <begin position="48"/>
        <end position="58"/>
    </location>
</feature>
<protein>
    <recommendedName>
        <fullName evidence="4">Erythromycin esterase</fullName>
    </recommendedName>
</protein>
<evidence type="ECO:0000313" key="3">
    <source>
        <dbReference type="Proteomes" id="UP000799438"/>
    </source>
</evidence>
<feature type="compositionally biased region" description="Acidic residues" evidence="1">
    <location>
        <begin position="578"/>
        <end position="588"/>
    </location>
</feature>
<feature type="region of interest" description="Disordered" evidence="1">
    <location>
        <begin position="1"/>
        <end position="96"/>
    </location>
</feature>
<feature type="compositionally biased region" description="Polar residues" evidence="1">
    <location>
        <begin position="325"/>
        <end position="344"/>
    </location>
</feature>
<evidence type="ECO:0000313" key="2">
    <source>
        <dbReference type="EMBL" id="KAF2139721.1"/>
    </source>
</evidence>
<feature type="compositionally biased region" description="Acidic residues" evidence="1">
    <location>
        <begin position="453"/>
        <end position="469"/>
    </location>
</feature>
<reference evidence="2" key="1">
    <citation type="journal article" date="2020" name="Stud. Mycol.">
        <title>101 Dothideomycetes genomes: a test case for predicting lifestyles and emergence of pathogens.</title>
        <authorList>
            <person name="Haridas S."/>
            <person name="Albert R."/>
            <person name="Binder M."/>
            <person name="Bloem J."/>
            <person name="Labutti K."/>
            <person name="Salamov A."/>
            <person name="Andreopoulos B."/>
            <person name="Baker S."/>
            <person name="Barry K."/>
            <person name="Bills G."/>
            <person name="Bluhm B."/>
            <person name="Cannon C."/>
            <person name="Castanera R."/>
            <person name="Culley D."/>
            <person name="Daum C."/>
            <person name="Ezra D."/>
            <person name="Gonzalez J."/>
            <person name="Henrissat B."/>
            <person name="Kuo A."/>
            <person name="Liang C."/>
            <person name="Lipzen A."/>
            <person name="Lutzoni F."/>
            <person name="Magnuson J."/>
            <person name="Mondo S."/>
            <person name="Nolan M."/>
            <person name="Ohm R."/>
            <person name="Pangilinan J."/>
            <person name="Park H.-J."/>
            <person name="Ramirez L."/>
            <person name="Alfaro M."/>
            <person name="Sun H."/>
            <person name="Tritt A."/>
            <person name="Yoshinaga Y."/>
            <person name="Zwiers L.-H."/>
            <person name="Turgeon B."/>
            <person name="Goodwin S."/>
            <person name="Spatafora J."/>
            <person name="Crous P."/>
            <person name="Grigoriev I."/>
        </authorList>
    </citation>
    <scope>NUCLEOTIDE SEQUENCE</scope>
    <source>
        <strain evidence="2">CBS 121167</strain>
    </source>
</reference>
<feature type="region of interest" description="Disordered" evidence="1">
    <location>
        <begin position="182"/>
        <end position="651"/>
    </location>
</feature>
<sequence length="651" mass="70137">MVHTRRSSRLQATPQRDDASHTPEPSTPKPVAATPCLPTLGESEEPADQPAPAATPQASNRAVTFLQSFMARTPKNQTLLKPSGEEMHPEHHHLSTAKPLDEARWLGFLNMGARTEPAKKGASKIPITQATPTKAQESTPSLKEFSTPEFKFRFRRQSLELSPEAQKLMEESRQEAIKIRAQMNANPEESGVETNEDIQRRIAKPKGKSTRFSDVHMAQFKKMDSIANHPSAFRADPNRIKAGNPALKRSPSKAELDKGDNSPAKLPRSRSTVSLNKPQEDKESGPAKRVKRAEGEDASAARPKEGQAQDGNPAAPKSGIPRFASKSNLMTPTKATIARSQSVKSFKKTTMIPMLSRSPSVHNLGTPSKPKAQSAVKGGLLKPNQTLSRLPSVKSILRSPTRHYSNDPAKIAAGTHVTTPPDFAQEMPDIPATEPVQKKVNFSDSTNTRMDIDMNDASEKEDEVEEPSEAAEPVAPEAPAEKPADITYPQLPSFGSPSRTATTAGAPGPGDFTFRSNRSISFGAGLKGVKGPTIRKVRSSDAGATLPKPFDSSDNAVTPSPKKRKQVNIPAGIAENEKENDDTAASEEEAARPAKRVKPSSAPIAPPKTPAKPAARKRTAAPSTAKPADKRGRAALSQARLNLLAQPKRRA</sequence>
<name>A0A6A6BB66_9PEZI</name>
<evidence type="ECO:0008006" key="4">
    <source>
        <dbReference type="Google" id="ProtNLM"/>
    </source>
</evidence>
<keyword evidence="3" id="KW-1185">Reference proteome</keyword>
<dbReference type="Proteomes" id="UP000799438">
    <property type="component" value="Unassembled WGS sequence"/>
</dbReference>
<dbReference type="GeneID" id="54304474"/>
<feature type="region of interest" description="Disordered" evidence="1">
    <location>
        <begin position="117"/>
        <end position="144"/>
    </location>
</feature>
<gene>
    <name evidence="2" type="ORF">K452DRAFT_64640</name>
</gene>
<evidence type="ECO:0000256" key="1">
    <source>
        <dbReference type="SAM" id="MobiDB-lite"/>
    </source>
</evidence>
<feature type="compositionally biased region" description="Polar residues" evidence="1">
    <location>
        <begin position="440"/>
        <end position="449"/>
    </location>
</feature>
<dbReference type="RefSeq" id="XP_033395434.1">
    <property type="nucleotide sequence ID" value="XM_033546967.1"/>
</dbReference>
<feature type="compositionally biased region" description="Polar residues" evidence="1">
    <location>
        <begin position="126"/>
        <end position="141"/>
    </location>
</feature>
<dbReference type="OrthoDB" id="5204833at2759"/>
<accession>A0A6A6BB66</accession>
<organism evidence="2 3">
    <name type="scientific">Aplosporella prunicola CBS 121167</name>
    <dbReference type="NCBI Taxonomy" id="1176127"/>
    <lineage>
        <taxon>Eukaryota</taxon>
        <taxon>Fungi</taxon>
        <taxon>Dikarya</taxon>
        <taxon>Ascomycota</taxon>
        <taxon>Pezizomycotina</taxon>
        <taxon>Dothideomycetes</taxon>
        <taxon>Dothideomycetes incertae sedis</taxon>
        <taxon>Botryosphaeriales</taxon>
        <taxon>Aplosporellaceae</taxon>
        <taxon>Aplosporella</taxon>
    </lineage>
</organism>
<proteinExistence type="predicted"/>
<dbReference type="EMBL" id="ML995492">
    <property type="protein sequence ID" value="KAF2139721.1"/>
    <property type="molecule type" value="Genomic_DNA"/>
</dbReference>
<feature type="compositionally biased region" description="Polar residues" evidence="1">
    <location>
        <begin position="493"/>
        <end position="503"/>
    </location>
</feature>
<feature type="compositionally biased region" description="Polar residues" evidence="1">
    <location>
        <begin position="357"/>
        <end position="366"/>
    </location>
</feature>
<dbReference type="AlphaFoldDB" id="A0A6A6BB66"/>
<feature type="compositionally biased region" description="Basic and acidic residues" evidence="1">
    <location>
        <begin position="83"/>
        <end position="96"/>
    </location>
</feature>